<dbReference type="Proteomes" id="UP001732720">
    <property type="component" value="Chromosome 1"/>
</dbReference>
<accession>A0AC58NH49</accession>
<reference evidence="2" key="1">
    <citation type="submission" date="2025-08" db="UniProtKB">
        <authorList>
            <consortium name="RefSeq"/>
        </authorList>
    </citation>
    <scope>IDENTIFICATION</scope>
</reference>
<organism evidence="1 2">
    <name type="scientific">Castor canadensis</name>
    <name type="common">American beaver</name>
    <dbReference type="NCBI Taxonomy" id="51338"/>
    <lineage>
        <taxon>Eukaryota</taxon>
        <taxon>Metazoa</taxon>
        <taxon>Chordata</taxon>
        <taxon>Craniata</taxon>
        <taxon>Vertebrata</taxon>
        <taxon>Euteleostomi</taxon>
        <taxon>Mammalia</taxon>
        <taxon>Eutheria</taxon>
        <taxon>Euarchontoglires</taxon>
        <taxon>Glires</taxon>
        <taxon>Rodentia</taxon>
        <taxon>Castorimorpha</taxon>
        <taxon>Castoridae</taxon>
        <taxon>Castor</taxon>
    </lineage>
</organism>
<gene>
    <name evidence="2" type="primary">LOC141425978</name>
</gene>
<dbReference type="RefSeq" id="XP_073940996.1">
    <property type="nucleotide sequence ID" value="XM_074084895.1"/>
</dbReference>
<proteinExistence type="predicted"/>
<protein>
    <submittedName>
        <fullName evidence="2">Uncharacterized protein</fullName>
    </submittedName>
</protein>
<name>A0AC58NH49_CASCN</name>
<evidence type="ECO:0000313" key="1">
    <source>
        <dbReference type="Proteomes" id="UP001732720"/>
    </source>
</evidence>
<sequence length="396" mass="43031">MGGQKNKAEWFVECNFGSRYKGYPRGDVYCTRWKVYRRVGTAAKGGGRGRRGRGEVWAGERGLGAGTGAAGVEGGRGGARTPQEHHGAVRPGVAAAARAAPPAPHAQLPAPRPLRRLEPALAALLWRRLRCGPSAARLHAPQTAGRRQEPWSPAAASRGPGPAAAHPRLRWRADGCSLQKLPGRRGLIVTEQEQEPSFSDIASLVVWCMAWGSPTLASTTTKLQRSVVASGEKQLQVEYCISKSAWLKDTVDPILGTLDHRIAVITGLDVQSPHAEYLQVVNYGIGGHYEPHFDHATSPSSPLYRMKSGNRVATFMIYLSSVEAGGATAFIYANFSMPVVKNAALFWWNLHRNGEGDDDTLHAGCPVLVGDKWVASKWIHEYGQEFRRPCSSRSED</sequence>
<keyword evidence="1" id="KW-1185">Reference proteome</keyword>
<evidence type="ECO:0000313" key="2">
    <source>
        <dbReference type="RefSeq" id="XP_073940996.1"/>
    </source>
</evidence>